<dbReference type="OrthoDB" id="1274911at2"/>
<keyword evidence="2" id="KW-1185">Reference proteome</keyword>
<gene>
    <name evidence="1" type="ORF">ACM44_14585</name>
</gene>
<dbReference type="EMBL" id="LFNG01000047">
    <property type="protein sequence ID" value="KMQ69068.1"/>
    <property type="molecule type" value="Genomic_DNA"/>
</dbReference>
<evidence type="ECO:0000313" key="2">
    <source>
        <dbReference type="Proteomes" id="UP000035900"/>
    </source>
</evidence>
<dbReference type="PATRIC" id="fig|1304281.5.peg.3179"/>
<dbReference type="Proteomes" id="UP000035900">
    <property type="component" value="Unassembled WGS sequence"/>
</dbReference>
<evidence type="ECO:0000313" key="1">
    <source>
        <dbReference type="EMBL" id="KMQ69068.1"/>
    </source>
</evidence>
<dbReference type="STRING" id="1304281.ACM44_14585"/>
<name>A0A0J7ISD8_9FLAO</name>
<reference evidence="1 2" key="1">
    <citation type="journal article" date="2004" name="Int. J. Syst. Evol. Microbiol.">
        <title>Kaistella koreensis gen. nov., sp. nov., a novel member of the Chryseobacterium-Bergeyella-Riemerella branch.</title>
        <authorList>
            <person name="Kim M.K."/>
            <person name="Im W.T."/>
            <person name="Shin Y.K."/>
            <person name="Lim J.H."/>
            <person name="Kim S.H."/>
            <person name="Lee B.C."/>
            <person name="Park M.Y."/>
            <person name="Lee K.Y."/>
            <person name="Lee S.T."/>
        </authorList>
    </citation>
    <scope>NUCLEOTIDE SEQUENCE [LARGE SCALE GENOMIC DNA]</scope>
    <source>
        <strain evidence="1 2">CCUG 49689</strain>
    </source>
</reference>
<organism evidence="1 2">
    <name type="scientific">Chryseobacterium koreense CCUG 49689</name>
    <dbReference type="NCBI Taxonomy" id="1304281"/>
    <lineage>
        <taxon>Bacteria</taxon>
        <taxon>Pseudomonadati</taxon>
        <taxon>Bacteroidota</taxon>
        <taxon>Flavobacteriia</taxon>
        <taxon>Flavobacteriales</taxon>
        <taxon>Weeksellaceae</taxon>
        <taxon>Chryseobacterium group</taxon>
        <taxon>Chryseobacterium</taxon>
    </lineage>
</organism>
<dbReference type="RefSeq" id="WP_048500791.1">
    <property type="nucleotide sequence ID" value="NZ_LFNG01000047.1"/>
</dbReference>
<sequence>MTEELKQEVKDILQKMSDAKVPCLFLAFDGEHFTNLRNCNLQQAAQLMINQIESSEEQNGIFVKELELLNQPIPEETDG</sequence>
<dbReference type="AlphaFoldDB" id="A0A0J7ISD8"/>
<protein>
    <submittedName>
        <fullName evidence="1">Uncharacterized protein</fullName>
    </submittedName>
</protein>
<accession>A0A0J7ISD8</accession>
<comment type="caution">
    <text evidence="1">The sequence shown here is derived from an EMBL/GenBank/DDBJ whole genome shotgun (WGS) entry which is preliminary data.</text>
</comment>
<proteinExistence type="predicted"/>